<dbReference type="Proteomes" id="UP000494256">
    <property type="component" value="Unassembled WGS sequence"/>
</dbReference>
<protein>
    <recommendedName>
        <fullName evidence="1">Reverse transcriptase domain-containing protein</fullName>
    </recommendedName>
</protein>
<evidence type="ECO:0000313" key="2">
    <source>
        <dbReference type="EMBL" id="CAB3240749.1"/>
    </source>
</evidence>
<sequence length="876" mass="99882">MNLTIHNTPDAPPTFCNPMGESSIDVTLSRGDFSISGWRVPPDASCSDHRLIVYEFIPRVAQDPQRAAYNFRYKTKGANWALFGSLFVTHTKDFSRSSLSAEESAEILSETFTYCADVSIGRGSITNTCRCDWWNDRLADLRFYVVVVRSFCYRKARRKLNTINKHNVTGDLYNNALIALRLARSHYRAAVEKSKGNLIHKLVDKLDREGPWSPLYHEFKANKLIDLAYIQNIKINNRYTTGVEQTAEYLLESRVPNDTDHHRQIRQWAIEPPLSPMSNLPASDEFLGIIRSLPLNKASGDDKISNKMIKEACKLSGDTIFTVFKRCIAEGIFPRIWRCGNIRIISKSGDKPPDDPKSYRPITLLPSLGKLLEGLVVPQLLPGGVKFHNRQFGFTLGKSTTDAVISVRKFVTESKFQYVLAIFLDISGAFDNTWWPMLLLKLKSRGISTATWGLSFNTLKIIYGATYLGSMCYGAPVWADRATVGAVRRKLLQGQRLALIFLCKAYRTVSTEALPVLAGVLPVDLEVQRRAAMYYSRQQNMECDFLGARDRGKITRLLQQQPDVYNDLIDEWPQRWDESSKGRHLYQFFPSVRERLSRIWLEVDLCVAQFLTGHGNFKSKLYPFKLVESPLCQCSTPNSHYEQSAHHILWECSLWYNERNIMLNSLQVTSGAVYYGDLVSTRVNFRAFRRPEVISCISPLGKPVSRPPVTCSGYTQYNDRIRSALEDAILEYRYLNCNDRPRLFRLPIHKRNLALVGALDSLLPEYLDNSEDLSDTHSILYCAAIAVCRVAGVKIADNVTTTRPKSTVPAWQYRIERRIAETRTLIGKLISYRSGNTRPRVMRFVKQAFLGTTISPQQYMSCVTERIDFLKQKIYA</sequence>
<dbReference type="PANTHER" id="PTHR19446">
    <property type="entry name" value="REVERSE TRANSCRIPTASES"/>
    <property type="match status" value="1"/>
</dbReference>
<name>A0A8S1A467_ARCPL</name>
<dbReference type="OrthoDB" id="2020972at2759"/>
<dbReference type="SUPFAM" id="SSF56672">
    <property type="entry name" value="DNA/RNA polymerases"/>
    <property type="match status" value="1"/>
</dbReference>
<comment type="caution">
    <text evidence="2">The sequence shown here is derived from an EMBL/GenBank/DDBJ whole genome shotgun (WGS) entry which is preliminary data.</text>
</comment>
<dbReference type="GO" id="GO:0071897">
    <property type="term" value="P:DNA biosynthetic process"/>
    <property type="evidence" value="ECO:0007669"/>
    <property type="project" value="UniProtKB-ARBA"/>
</dbReference>
<dbReference type="Gene3D" id="3.60.10.10">
    <property type="entry name" value="Endonuclease/exonuclease/phosphatase"/>
    <property type="match status" value="1"/>
</dbReference>
<accession>A0A8S1A467</accession>
<dbReference type="InterPro" id="IPR000477">
    <property type="entry name" value="RT_dom"/>
</dbReference>
<dbReference type="InterPro" id="IPR036691">
    <property type="entry name" value="Endo/exonu/phosph_ase_sf"/>
</dbReference>
<feature type="domain" description="Reverse transcriptase" evidence="1">
    <location>
        <begin position="353"/>
        <end position="450"/>
    </location>
</feature>
<dbReference type="AlphaFoldDB" id="A0A8S1A467"/>
<dbReference type="Pfam" id="PF00078">
    <property type="entry name" value="RVT_1"/>
    <property type="match status" value="1"/>
</dbReference>
<evidence type="ECO:0000259" key="1">
    <source>
        <dbReference type="Pfam" id="PF00078"/>
    </source>
</evidence>
<evidence type="ECO:0000313" key="3">
    <source>
        <dbReference type="Proteomes" id="UP000494256"/>
    </source>
</evidence>
<proteinExistence type="predicted"/>
<dbReference type="EMBL" id="CADEBD010000309">
    <property type="protein sequence ID" value="CAB3240749.1"/>
    <property type="molecule type" value="Genomic_DNA"/>
</dbReference>
<gene>
    <name evidence="2" type="ORF">APLA_LOCUS9218</name>
</gene>
<dbReference type="InterPro" id="IPR043502">
    <property type="entry name" value="DNA/RNA_pol_sf"/>
</dbReference>
<dbReference type="SUPFAM" id="SSF56219">
    <property type="entry name" value="DNase I-like"/>
    <property type="match status" value="1"/>
</dbReference>
<reference evidence="2 3" key="1">
    <citation type="submission" date="2020-04" db="EMBL/GenBank/DDBJ databases">
        <authorList>
            <person name="Wallbank WR R."/>
            <person name="Pardo Diaz C."/>
            <person name="Kozak K."/>
            <person name="Martin S."/>
            <person name="Jiggins C."/>
            <person name="Moest M."/>
            <person name="Warren A I."/>
            <person name="Byers J.R.P. K."/>
            <person name="Montejo-Kovacevich G."/>
            <person name="Yen C E."/>
        </authorList>
    </citation>
    <scope>NUCLEOTIDE SEQUENCE [LARGE SCALE GENOMIC DNA]</scope>
</reference>
<organism evidence="2 3">
    <name type="scientific">Arctia plantaginis</name>
    <name type="common">Wood tiger moth</name>
    <name type="synonym">Phalaena plantaginis</name>
    <dbReference type="NCBI Taxonomy" id="874455"/>
    <lineage>
        <taxon>Eukaryota</taxon>
        <taxon>Metazoa</taxon>
        <taxon>Ecdysozoa</taxon>
        <taxon>Arthropoda</taxon>
        <taxon>Hexapoda</taxon>
        <taxon>Insecta</taxon>
        <taxon>Pterygota</taxon>
        <taxon>Neoptera</taxon>
        <taxon>Endopterygota</taxon>
        <taxon>Lepidoptera</taxon>
        <taxon>Glossata</taxon>
        <taxon>Ditrysia</taxon>
        <taxon>Noctuoidea</taxon>
        <taxon>Erebidae</taxon>
        <taxon>Arctiinae</taxon>
        <taxon>Arctia</taxon>
    </lineage>
</organism>